<protein>
    <submittedName>
        <fullName evidence="4">O-acetyltransferase OatA</fullName>
        <ecNumber evidence="4">2.3.1.-</ecNumber>
    </submittedName>
</protein>
<evidence type="ECO:0000259" key="3">
    <source>
        <dbReference type="Pfam" id="PF01757"/>
    </source>
</evidence>
<dbReference type="GO" id="GO:0009103">
    <property type="term" value="P:lipopolysaccharide biosynthetic process"/>
    <property type="evidence" value="ECO:0007669"/>
    <property type="project" value="TreeGrafter"/>
</dbReference>
<keyword evidence="2" id="KW-1133">Transmembrane helix</keyword>
<dbReference type="InterPro" id="IPR050879">
    <property type="entry name" value="Acyltransferase_3"/>
</dbReference>
<evidence type="ECO:0000256" key="1">
    <source>
        <dbReference type="SAM" id="MobiDB-lite"/>
    </source>
</evidence>
<dbReference type="EMBL" id="JYJA01000037">
    <property type="protein sequence ID" value="KJL41470.1"/>
    <property type="molecule type" value="Genomic_DNA"/>
</dbReference>
<feature type="compositionally biased region" description="Basic residues" evidence="1">
    <location>
        <begin position="243"/>
        <end position="261"/>
    </location>
</feature>
<feature type="transmembrane region" description="Helical" evidence="2">
    <location>
        <begin position="45"/>
        <end position="63"/>
    </location>
</feature>
<dbReference type="InterPro" id="IPR002656">
    <property type="entry name" value="Acyl_transf_3_dom"/>
</dbReference>
<name>A0A0M2H4T0_MICTR</name>
<dbReference type="Pfam" id="PF01757">
    <property type="entry name" value="Acyl_transf_3"/>
    <property type="match status" value="1"/>
</dbReference>
<accession>A0A0M2H4T0</accession>
<dbReference type="EC" id="2.3.1.-" evidence="4"/>
<keyword evidence="4" id="KW-0808">Transferase</keyword>
<dbReference type="GO" id="GO:0016020">
    <property type="term" value="C:membrane"/>
    <property type="evidence" value="ECO:0007669"/>
    <property type="project" value="TreeGrafter"/>
</dbReference>
<feature type="transmembrane region" description="Helical" evidence="2">
    <location>
        <begin position="84"/>
        <end position="103"/>
    </location>
</feature>
<proteinExistence type="predicted"/>
<evidence type="ECO:0000256" key="2">
    <source>
        <dbReference type="SAM" id="Phobius"/>
    </source>
</evidence>
<dbReference type="Proteomes" id="UP000034098">
    <property type="component" value="Unassembled WGS sequence"/>
</dbReference>
<dbReference type="PATRIC" id="fig|69370.6.peg.2740"/>
<keyword evidence="2" id="KW-0472">Membrane</keyword>
<keyword evidence="4" id="KW-0012">Acyltransferase</keyword>
<dbReference type="PANTHER" id="PTHR23028:SF53">
    <property type="entry name" value="ACYL_TRANSF_3 DOMAIN-CONTAINING PROTEIN"/>
    <property type="match status" value="1"/>
</dbReference>
<keyword evidence="2" id="KW-0812">Transmembrane</keyword>
<dbReference type="AlphaFoldDB" id="A0A0M2H4T0"/>
<evidence type="ECO:0000313" key="5">
    <source>
        <dbReference type="Proteomes" id="UP000034098"/>
    </source>
</evidence>
<organism evidence="4 5">
    <name type="scientific">Microbacterium trichothecenolyticum</name>
    <name type="common">Aureobacterium trichothecenolyticum</name>
    <dbReference type="NCBI Taxonomy" id="69370"/>
    <lineage>
        <taxon>Bacteria</taxon>
        <taxon>Bacillati</taxon>
        <taxon>Actinomycetota</taxon>
        <taxon>Actinomycetes</taxon>
        <taxon>Micrococcales</taxon>
        <taxon>Microbacteriaceae</taxon>
        <taxon>Microbacterium</taxon>
    </lineage>
</organism>
<reference evidence="4 5" key="1">
    <citation type="submission" date="2015-02" db="EMBL/GenBank/DDBJ databases">
        <title>Draft genome sequences of ten Microbacterium spp. with emphasis on heavy metal contaminated environments.</title>
        <authorList>
            <person name="Corretto E."/>
        </authorList>
    </citation>
    <scope>NUCLEOTIDE SEQUENCE [LARGE SCALE GENOMIC DNA]</scope>
    <source>
        <strain evidence="4 5">DSM 8608</strain>
    </source>
</reference>
<comment type="caution">
    <text evidence="4">The sequence shown here is derived from an EMBL/GenBank/DDBJ whole genome shotgun (WGS) entry which is preliminary data.</text>
</comment>
<evidence type="ECO:0000313" key="4">
    <source>
        <dbReference type="EMBL" id="KJL41470.1"/>
    </source>
</evidence>
<dbReference type="RefSeq" id="WP_245619611.1">
    <property type="nucleotide sequence ID" value="NZ_JYJA01000037.1"/>
</dbReference>
<dbReference type="GO" id="GO:0016747">
    <property type="term" value="F:acyltransferase activity, transferring groups other than amino-acyl groups"/>
    <property type="evidence" value="ECO:0007669"/>
    <property type="project" value="InterPro"/>
</dbReference>
<feature type="region of interest" description="Disordered" evidence="1">
    <location>
        <begin position="232"/>
        <end position="274"/>
    </location>
</feature>
<gene>
    <name evidence="4" type="primary">oatA_1</name>
    <name evidence="4" type="ORF">RS82_02699</name>
</gene>
<feature type="domain" description="Acyltransferase 3" evidence="3">
    <location>
        <begin position="16"/>
        <end position="217"/>
    </location>
</feature>
<feature type="transmembrane region" description="Helical" evidence="2">
    <location>
        <begin position="155"/>
        <end position="171"/>
    </location>
</feature>
<sequence length="274" mass="29838">MVDRVSAQPDHSGFRADIQGLRAIAVGSVLLYHAGVPFLPGGYVGVDVFFVISGFLITSHLLGQLESHGTLRFGEFYARRARRILPASFVVLTLSVAAALIWYPPLLMKDLWAAAVATALYVPNYFFASANSDYLAESSNPSLFQHYWSLGVEEQFYLLWPALLALVWVLARSRRALLGVLIGVVAASFALCVWLTFTAQPWAFFSLPSRAWELCVGGSWPCCCSGGPGSWGSGGPLSSGGRASRRSRRPCPSSRPRRSSPARRPPFPCSARLP</sequence>
<keyword evidence="5" id="KW-1185">Reference proteome</keyword>
<dbReference type="PANTHER" id="PTHR23028">
    <property type="entry name" value="ACETYLTRANSFERASE"/>
    <property type="match status" value="1"/>
</dbReference>
<feature type="transmembrane region" description="Helical" evidence="2">
    <location>
        <begin position="178"/>
        <end position="197"/>
    </location>
</feature>